<dbReference type="Gene3D" id="1.10.10.2670">
    <property type="entry name" value="E3 ubiquitin-protein ligase"/>
    <property type="match status" value="1"/>
</dbReference>
<dbReference type="Pfam" id="PF02207">
    <property type="entry name" value="zf-UBR"/>
    <property type="match status" value="1"/>
</dbReference>
<dbReference type="STRING" id="244447.ENSCSEP00000001387"/>
<dbReference type="PROSITE" id="PS51157">
    <property type="entry name" value="ZF_UBR"/>
    <property type="match status" value="1"/>
</dbReference>
<keyword evidence="19" id="KW-1185">Reference proteome</keyword>
<keyword evidence="9 15" id="KW-0833">Ubl conjugation pathway</keyword>
<dbReference type="KEGG" id="csem:103377321"/>
<comment type="subcellular location">
    <subcellularLocation>
        <location evidence="2">Cytoplasm</location>
        <location evidence="2">Cytosol</location>
    </subcellularLocation>
</comment>
<keyword evidence="4" id="KW-0963">Cytoplasm</keyword>
<dbReference type="Pfam" id="PF22960">
    <property type="entry name" value="WHD_UBR1"/>
    <property type="match status" value="1"/>
</dbReference>
<evidence type="ECO:0000259" key="17">
    <source>
        <dbReference type="PROSITE" id="PS51157"/>
    </source>
</evidence>
<dbReference type="InterPro" id="IPR042065">
    <property type="entry name" value="E3_ELL-like"/>
</dbReference>
<dbReference type="FunFam" id="2.10.110.30:FF:000001">
    <property type="entry name" value="E3 ubiquitin-protein ligase UBR2 isoform 1"/>
    <property type="match status" value="1"/>
</dbReference>
<evidence type="ECO:0000256" key="8">
    <source>
        <dbReference type="ARBA" id="ARBA00022771"/>
    </source>
</evidence>
<evidence type="ECO:0000256" key="14">
    <source>
        <dbReference type="PROSITE-ProRule" id="PRU00508"/>
    </source>
</evidence>
<evidence type="ECO:0000256" key="6">
    <source>
        <dbReference type="ARBA" id="ARBA00022679"/>
    </source>
</evidence>
<evidence type="ECO:0000256" key="12">
    <source>
        <dbReference type="ARBA" id="ARBA00046341"/>
    </source>
</evidence>
<dbReference type="GO" id="GO:0061630">
    <property type="term" value="F:ubiquitin protein ligase activity"/>
    <property type="evidence" value="ECO:0007669"/>
    <property type="project" value="UniProtKB-UniRule"/>
</dbReference>
<evidence type="ECO:0000256" key="11">
    <source>
        <dbReference type="ARBA" id="ARBA00022990"/>
    </source>
</evidence>
<keyword evidence="8 15" id="KW-0863">Zinc-finger</keyword>
<dbReference type="CTD" id="197131"/>
<dbReference type="Ensembl" id="ENSCSET00000001416.1">
    <property type="protein sequence ID" value="ENSCSEP00000001387.1"/>
    <property type="gene ID" value="ENSCSEG00000000954.1"/>
</dbReference>
<evidence type="ECO:0000256" key="3">
    <source>
        <dbReference type="ARBA" id="ARBA00004906"/>
    </source>
</evidence>
<dbReference type="PANTHER" id="PTHR21497:SF27">
    <property type="entry name" value="E3 UBIQUITIN-PROTEIN LIGASE UBR1"/>
    <property type="match status" value="1"/>
</dbReference>
<dbReference type="PANTHER" id="PTHR21497">
    <property type="entry name" value="UBIQUITIN LIGASE E3 ALPHA-RELATED"/>
    <property type="match status" value="1"/>
</dbReference>
<evidence type="ECO:0000256" key="4">
    <source>
        <dbReference type="ARBA" id="ARBA00022490"/>
    </source>
</evidence>
<dbReference type="OMA" id="GWYLWAS"/>
<evidence type="ECO:0000313" key="18">
    <source>
        <dbReference type="Ensembl" id="ENSCSEP00000001423.1"/>
    </source>
</evidence>
<evidence type="ECO:0000256" key="2">
    <source>
        <dbReference type="ARBA" id="ARBA00004514"/>
    </source>
</evidence>
<evidence type="ECO:0000313" key="19">
    <source>
        <dbReference type="Proteomes" id="UP000265120"/>
    </source>
</evidence>
<evidence type="ECO:0000256" key="16">
    <source>
        <dbReference type="SAM" id="MobiDB-lite"/>
    </source>
</evidence>
<name>A0A3P8UDX0_CYNSE</name>
<evidence type="ECO:0000256" key="10">
    <source>
        <dbReference type="ARBA" id="ARBA00022833"/>
    </source>
</evidence>
<feature type="compositionally biased region" description="Basic and acidic residues" evidence="16">
    <location>
        <begin position="829"/>
        <end position="847"/>
    </location>
</feature>
<dbReference type="Ensembl" id="ENSCSET00000001452.1">
    <property type="protein sequence ID" value="ENSCSEP00000001423.1"/>
    <property type="gene ID" value="ENSCSEG00000000954.1"/>
</dbReference>
<feature type="region of interest" description="Disordered" evidence="16">
    <location>
        <begin position="827"/>
        <end position="847"/>
    </location>
</feature>
<dbReference type="InterPro" id="IPR003126">
    <property type="entry name" value="Znf_UBR"/>
</dbReference>
<dbReference type="EC" id="2.3.2.27" evidence="15"/>
<dbReference type="Pfam" id="PF18995">
    <property type="entry name" value="PRT6_C"/>
    <property type="match status" value="1"/>
</dbReference>
<accession>A0A3P8UDX0</accession>
<feature type="domain" description="UBR-type" evidence="17">
    <location>
        <begin position="86"/>
        <end position="157"/>
    </location>
</feature>
<comment type="similarity">
    <text evidence="12 15">Belongs to the E3 ubiquitin-protein ligase UBR1-like family.</text>
</comment>
<keyword evidence="10 15" id="KW-0862">Zinc</keyword>
<dbReference type="GO" id="GO:0016567">
    <property type="term" value="P:protein ubiquitination"/>
    <property type="evidence" value="ECO:0007669"/>
    <property type="project" value="UniProtKB-UniRule"/>
</dbReference>
<dbReference type="InterPro" id="IPR047507">
    <property type="entry name" value="UBR-box_UBR1"/>
</dbReference>
<dbReference type="SMART" id="SM00396">
    <property type="entry name" value="ZnF_UBR1"/>
    <property type="match status" value="1"/>
</dbReference>
<feature type="zinc finger region" description="UBR-type" evidence="14">
    <location>
        <begin position="86"/>
        <end position="157"/>
    </location>
</feature>
<dbReference type="GO" id="GO:0008270">
    <property type="term" value="F:zinc ion binding"/>
    <property type="evidence" value="ECO:0007669"/>
    <property type="project" value="UniProtKB-UniRule"/>
</dbReference>
<comment type="pathway">
    <text evidence="3 15">Protein modification; protein ubiquitination.</text>
</comment>
<dbReference type="GeneID" id="103377321"/>
<reference evidence="18 19" key="1">
    <citation type="journal article" date="2014" name="Nat. Genet.">
        <title>Whole-genome sequence of a flatfish provides insights into ZW sex chromosome evolution and adaptation to a benthic lifestyle.</title>
        <authorList>
            <person name="Chen S."/>
            <person name="Zhang G."/>
            <person name="Shao C."/>
            <person name="Huang Q."/>
            <person name="Liu G."/>
            <person name="Zhang P."/>
            <person name="Song W."/>
            <person name="An N."/>
            <person name="Chalopin D."/>
            <person name="Volff J.N."/>
            <person name="Hong Y."/>
            <person name="Li Q."/>
            <person name="Sha Z."/>
            <person name="Zhou H."/>
            <person name="Xie M."/>
            <person name="Yu Q."/>
            <person name="Liu Y."/>
            <person name="Xiang H."/>
            <person name="Wang N."/>
            <person name="Wu K."/>
            <person name="Yang C."/>
            <person name="Zhou Q."/>
            <person name="Liao X."/>
            <person name="Yang L."/>
            <person name="Hu Q."/>
            <person name="Zhang J."/>
            <person name="Meng L."/>
            <person name="Jin L."/>
            <person name="Tian Y."/>
            <person name="Lian J."/>
            <person name="Yang J."/>
            <person name="Miao G."/>
            <person name="Liu S."/>
            <person name="Liang Z."/>
            <person name="Yan F."/>
            <person name="Li Y."/>
            <person name="Sun B."/>
            <person name="Zhang H."/>
            <person name="Zhang J."/>
            <person name="Zhu Y."/>
            <person name="Du M."/>
            <person name="Zhao Y."/>
            <person name="Schartl M."/>
            <person name="Tang Q."/>
            <person name="Wang J."/>
        </authorList>
    </citation>
    <scope>NUCLEOTIDE SEQUENCE</scope>
</reference>
<reference evidence="18" key="2">
    <citation type="submission" date="2025-05" db="UniProtKB">
        <authorList>
            <consortium name="Ensembl"/>
        </authorList>
    </citation>
    <scope>IDENTIFICATION</scope>
</reference>
<evidence type="ECO:0000256" key="13">
    <source>
        <dbReference type="ARBA" id="ARBA00062088"/>
    </source>
</evidence>
<proteinExistence type="inferred from homology"/>
<dbReference type="SUPFAM" id="SSF46785">
    <property type="entry name" value="Winged helix' DNA-binding domain"/>
    <property type="match status" value="1"/>
</dbReference>
<comment type="function">
    <text evidence="15">Ubiquitin ligase protein which is a component of the N-end rule pathway. Recognizes and binds to proteins bearing specific N-terminal residues that are destabilizing according to the N-end rule, leading to their ubiquitination and subsequent degradation.</text>
</comment>
<dbReference type="GO" id="GO:0000151">
    <property type="term" value="C:ubiquitin ligase complex"/>
    <property type="evidence" value="ECO:0007669"/>
    <property type="project" value="TreeGrafter"/>
</dbReference>
<dbReference type="UniPathway" id="UPA00143"/>
<evidence type="ECO:0000256" key="5">
    <source>
        <dbReference type="ARBA" id="ARBA00022553"/>
    </source>
</evidence>
<dbReference type="Proteomes" id="UP000265120">
    <property type="component" value="Chromosome 1"/>
</dbReference>
<dbReference type="RefSeq" id="XP_008306315.1">
    <property type="nucleotide sequence ID" value="XM_008308093.3"/>
</dbReference>
<dbReference type="InterPro" id="IPR014719">
    <property type="entry name" value="Ribosomal_bL12_C/ClpS-like"/>
</dbReference>
<dbReference type="Gene3D" id="3.30.1390.10">
    <property type="match status" value="1"/>
</dbReference>
<dbReference type="CDD" id="cd19678">
    <property type="entry name" value="UBR-box_UBR1"/>
    <property type="match status" value="1"/>
</dbReference>
<evidence type="ECO:0000256" key="15">
    <source>
        <dbReference type="RuleBase" id="RU366018"/>
    </source>
</evidence>
<feature type="region of interest" description="Disordered" evidence="16">
    <location>
        <begin position="980"/>
        <end position="1006"/>
    </location>
</feature>
<dbReference type="Gene3D" id="2.10.110.30">
    <property type="match status" value="1"/>
</dbReference>
<keyword evidence="5" id="KW-0597">Phosphoprotein</keyword>
<dbReference type="InterPro" id="IPR044046">
    <property type="entry name" value="E3_ligase_UBR-like_C"/>
</dbReference>
<dbReference type="SUPFAM" id="SSF54736">
    <property type="entry name" value="ClpS-like"/>
    <property type="match status" value="1"/>
</dbReference>
<keyword evidence="7 15" id="KW-0479">Metal-binding</keyword>
<evidence type="ECO:0000256" key="7">
    <source>
        <dbReference type="ARBA" id="ARBA00022723"/>
    </source>
</evidence>
<dbReference type="GO" id="GO:0005829">
    <property type="term" value="C:cytosol"/>
    <property type="evidence" value="ECO:0007669"/>
    <property type="project" value="UniProtKB-SubCell"/>
</dbReference>
<comment type="subunit">
    <text evidence="13">Interacts with RECQL4.</text>
</comment>
<keyword evidence="6 15" id="KW-0808">Transferase</keyword>
<dbReference type="InterPro" id="IPR055194">
    <property type="entry name" value="UBR1-like_WH"/>
</dbReference>
<dbReference type="GeneTree" id="ENSGT00950000183075"/>
<organism evidence="18 19">
    <name type="scientific">Cynoglossus semilaevis</name>
    <name type="common">Tongue sole</name>
    <dbReference type="NCBI Taxonomy" id="244447"/>
    <lineage>
        <taxon>Eukaryota</taxon>
        <taxon>Metazoa</taxon>
        <taxon>Chordata</taxon>
        <taxon>Craniata</taxon>
        <taxon>Vertebrata</taxon>
        <taxon>Euteleostomi</taxon>
        <taxon>Actinopterygii</taxon>
        <taxon>Neopterygii</taxon>
        <taxon>Teleostei</taxon>
        <taxon>Neoteleostei</taxon>
        <taxon>Acanthomorphata</taxon>
        <taxon>Carangaria</taxon>
        <taxon>Pleuronectiformes</taxon>
        <taxon>Pleuronectoidei</taxon>
        <taxon>Cynoglossidae</taxon>
        <taxon>Cynoglossinae</taxon>
        <taxon>Cynoglossus</taxon>
    </lineage>
</organism>
<dbReference type="FunFam" id="1.10.10.2670:FF:000001">
    <property type="entry name" value="E3 ubiquitin-protein ligase UBR2 isoform X1"/>
    <property type="match status" value="1"/>
</dbReference>
<dbReference type="OrthoDB" id="26387at2759"/>
<sequence>MAEGSESISGLDISKEWLEATDSRAALLRYLKDQVPQIFCQKNESNPQEEEELMQSRLLHPMECFLFGEDPGVGLEKLKQSNSSSQLCGRVFKEGETVYSCRDCAIDPTCVLCMDCFQDSVHKTHRYKMHASSGGGFCDCGDVEAWKIGPWCSKHDPGAATAMVTDECVLEPELCERAEKLFRGLLQYLTDFLMWEEHFELTSELQPRQKTNAYYCVLYNDEHHSYGHVIYTLQRSVNCDQAEAQLHTTLIDKEGRRAVKRGTLRACQQAKDFIRSHSEHISLQPLRVEILHATVMAHQTFALRLGSWFQKIIGYSAGFRQVFCQVALQSDTDRDQPCLISKLMLHDAKLYKGARKLVHELIFCSMLMETDFKRQFAIEFTKHYKELQKDFIVDDHERSISITALSVQIFTVPTLARQLIEECNVIKVVIDTIMELLHEHLDDNNRFFFLGYNSDKFSRIQLIFHDLRYILISKPTTWTEELGREFLEGFKAFLGLLKCMQGMEEVKRQFGQHIAVEPEWEAGFSLQIQLRHIIAMFQDWCSSHDEILIQAFKECHQVLMWCNNQPFHREATDYYMCKHILNVRPYTVSLEPVSIHLPISRLLAGLYLHLCRTGAIERLENPESYDFTQLMEHPLRCLVLATQVSAEMWRRNGLSLVSQVYYYQDVKCRDEMYDKDIVMLQIAASKMDPNHFLILILLRFELFDYFNGSSSSKDQDELSRWNRLTEEMLYLLIVIVGERYVPGISLLTREDVTMREVIHLLCIEPMAHSSLVKGLPENENNETGLESVISKVATFKKPGVSGHGLYEVKKECLEEFNPFFYHYTKSQHSKAEESQKKRRTHEGNDKALRPPVPPAFCAAFSNIVNLLCCDIIVHILRRVLQRAAEDRATHWTEAMIQRALHLVGQALLEEKTQLEDVTLEEVTFDFSLKARRIGSEHGKSVFLLLSKIKTLPSLEAQKDMVKWLLQMFEIVKCLREKSSPTASMSVETTKPEENAQDKDKAERKRKAEAAKLHRQKIMAQMSAMQKNFIESNKMLYDNMPDSGVHEEPVTAAESFDMEHRELCIALGPQRGSTPLEREVLTCILCQEEQEVQAQGPAMVLTACVQRSTVLTQCRGKQLSNKTEGTSYPLLMPPDLAVGTHTGSCGHVMHATCWQKYFEAIQNTTRNRLHTELIIDLENGEYLCPLCKSLCNTVVPLIPLEPLVFNYENAAIIGQHLMMPRWIQIISARIKGLKLVTEDDDGNMGDGDTGLCGQGQPDFRSILSYGVQEPRKLSASIAEMLVVCATTVHRVGLQTAPNELCPCVPLMAWNTCAFTIQAIENILQDEDKSLFGSLQNRQLAGLKAIVQFSASQRLKSCQSVIQRHFSDMFMVLMSDTSRKNTPSILEVDFFHLLVGLVLSIPSLYQEETVDLQPSAVSSAYNNLYILHLVTMAHVIQVLLSSADSTPAMSGEETEETRAAAELYRTLSQHTRGLLPEVSGSSVVERVKTGIEPFLRCAALFFNCLTGVNPPEELSSTSVTSQCQMEALCSYLALPSNVFQLFHEHRDTVDSLLQRWCESPAVPKALKVKTPAVRYPRRSNCLIDLPEDYSALLNQASHFQCPRSTDDEKKHPTLCLFCGAMLCSQNSCCYSQLDGEEVGACTAHAATCGAGVGIFLRIRKCEIILMASKTRVSTYPAPYLDDYGETDPNLVRGNPLHLCPERYRKLNQLWRQHCILEEIARSLEVANVMFAFEWQML</sequence>
<evidence type="ECO:0000256" key="1">
    <source>
        <dbReference type="ARBA" id="ARBA00000900"/>
    </source>
</evidence>
<dbReference type="InterPro" id="IPR003769">
    <property type="entry name" value="ClpS_core"/>
</dbReference>
<dbReference type="InterPro" id="IPR039164">
    <property type="entry name" value="UBR1-like"/>
</dbReference>
<comment type="catalytic activity">
    <reaction evidence="1 15">
        <text>S-ubiquitinyl-[E2 ubiquitin-conjugating enzyme]-L-cysteine + [acceptor protein]-L-lysine = [E2 ubiquitin-conjugating enzyme]-L-cysteine + N(6)-ubiquitinyl-[acceptor protein]-L-lysine.</text>
        <dbReference type="EC" id="2.3.2.27"/>
    </reaction>
</comment>
<dbReference type="GO" id="GO:0071596">
    <property type="term" value="P:ubiquitin-dependent protein catabolic process via the N-end rule pathway"/>
    <property type="evidence" value="ECO:0007669"/>
    <property type="project" value="UniProtKB-UniRule"/>
</dbReference>
<feature type="compositionally biased region" description="Basic and acidic residues" evidence="16">
    <location>
        <begin position="989"/>
        <end position="1006"/>
    </location>
</feature>
<keyword evidence="11" id="KW-0007">Acetylation</keyword>
<dbReference type="Pfam" id="PF02617">
    <property type="entry name" value="ClpS"/>
    <property type="match status" value="1"/>
</dbReference>
<evidence type="ECO:0000256" key="9">
    <source>
        <dbReference type="ARBA" id="ARBA00022786"/>
    </source>
</evidence>
<dbReference type="FunFam" id="3.30.1390.10:FF:000005">
    <property type="entry name" value="E3 ubiquitin-protein ligase UBR1 isoform X2"/>
    <property type="match status" value="1"/>
</dbReference>
<dbReference type="InterPro" id="IPR036390">
    <property type="entry name" value="WH_DNA-bd_sf"/>
</dbReference>
<protein>
    <recommendedName>
        <fullName evidence="15">E3 ubiquitin-protein ligase</fullName>
        <ecNumber evidence="15">2.3.2.27</ecNumber>
    </recommendedName>
</protein>